<accession>A0A6S7FL72</accession>
<proteinExistence type="predicted"/>
<dbReference type="AlphaFoldDB" id="A0A6S7FL72"/>
<sequence length="201" mass="22884">MEKVYHSDEQQKNWKKTNKPNSGNATILKKSELVVQRLTSDVQGKAQKYAKVGPHEFVSPTRLSQSRISKKLVTSILNQESPIMKTPPTPVMILAPGKLILSAAVQPRYINRKNETMTWTTKPIKEEFVVEEDVFGVGGFREIFKATVANSSTAEFSDTTRVIKKYLPGALTVIDITKQTVEEHTKKWFKCICWQRTWQNS</sequence>
<organism evidence="2 3">
    <name type="scientific">Paramuricea clavata</name>
    <name type="common">Red gorgonian</name>
    <name type="synonym">Violescent sea-whip</name>
    <dbReference type="NCBI Taxonomy" id="317549"/>
    <lineage>
        <taxon>Eukaryota</taxon>
        <taxon>Metazoa</taxon>
        <taxon>Cnidaria</taxon>
        <taxon>Anthozoa</taxon>
        <taxon>Octocorallia</taxon>
        <taxon>Malacalcyonacea</taxon>
        <taxon>Plexauridae</taxon>
        <taxon>Paramuricea</taxon>
    </lineage>
</organism>
<protein>
    <submittedName>
        <fullName evidence="2">Uncharacterized protein</fullName>
    </submittedName>
</protein>
<dbReference type="Proteomes" id="UP001152795">
    <property type="component" value="Unassembled WGS sequence"/>
</dbReference>
<feature type="compositionally biased region" description="Basic and acidic residues" evidence="1">
    <location>
        <begin position="1"/>
        <end position="12"/>
    </location>
</feature>
<dbReference type="EMBL" id="CACRXK020000053">
    <property type="protein sequence ID" value="CAB3977533.1"/>
    <property type="molecule type" value="Genomic_DNA"/>
</dbReference>
<gene>
    <name evidence="2" type="ORF">PACLA_8A008992</name>
</gene>
<name>A0A6S7FL72_PARCT</name>
<keyword evidence="3" id="KW-1185">Reference proteome</keyword>
<feature type="region of interest" description="Disordered" evidence="1">
    <location>
        <begin position="1"/>
        <end position="25"/>
    </location>
</feature>
<reference evidence="2" key="1">
    <citation type="submission" date="2020-04" db="EMBL/GenBank/DDBJ databases">
        <authorList>
            <person name="Alioto T."/>
            <person name="Alioto T."/>
            <person name="Gomez Garrido J."/>
        </authorList>
    </citation>
    <scope>NUCLEOTIDE SEQUENCE</scope>
    <source>
        <strain evidence="2">A484AB</strain>
    </source>
</reference>
<evidence type="ECO:0000313" key="2">
    <source>
        <dbReference type="EMBL" id="CAB3977533.1"/>
    </source>
</evidence>
<comment type="caution">
    <text evidence="2">The sequence shown here is derived from an EMBL/GenBank/DDBJ whole genome shotgun (WGS) entry which is preliminary data.</text>
</comment>
<evidence type="ECO:0000313" key="3">
    <source>
        <dbReference type="Proteomes" id="UP001152795"/>
    </source>
</evidence>
<evidence type="ECO:0000256" key="1">
    <source>
        <dbReference type="SAM" id="MobiDB-lite"/>
    </source>
</evidence>